<accession>A1THT7</accession>
<dbReference type="InterPro" id="IPR027417">
    <property type="entry name" value="P-loop_NTPase"/>
</dbReference>
<dbReference type="Proteomes" id="UP000009159">
    <property type="component" value="Chromosome"/>
</dbReference>
<dbReference type="HOGENOM" id="CLU_372066_0_0_11"/>
<dbReference type="EMBL" id="CP000511">
    <property type="protein sequence ID" value="ABM16737.1"/>
    <property type="molecule type" value="Genomic_DNA"/>
</dbReference>
<dbReference type="SUPFAM" id="SSF52540">
    <property type="entry name" value="P-loop containing nucleoside triphosphate hydrolases"/>
    <property type="match status" value="1"/>
</dbReference>
<evidence type="ECO:0000313" key="4">
    <source>
        <dbReference type="Proteomes" id="UP000009159"/>
    </source>
</evidence>
<dbReference type="Pfam" id="PF01935">
    <property type="entry name" value="DUF87"/>
    <property type="match status" value="1"/>
</dbReference>
<dbReference type="InterPro" id="IPR051162">
    <property type="entry name" value="T4SS_component"/>
</dbReference>
<dbReference type="PANTHER" id="PTHR30121">
    <property type="entry name" value="UNCHARACTERIZED PROTEIN YJGR-RELATED"/>
    <property type="match status" value="1"/>
</dbReference>
<dbReference type="KEGG" id="mva:Mvan_5981"/>
<dbReference type="RefSeq" id="WP_011783081.1">
    <property type="nucleotide sequence ID" value="NC_008726.1"/>
</dbReference>
<feature type="compositionally biased region" description="Basic and acidic residues" evidence="1">
    <location>
        <begin position="717"/>
        <end position="738"/>
    </location>
</feature>
<feature type="region of interest" description="Disordered" evidence="1">
    <location>
        <begin position="691"/>
        <end position="747"/>
    </location>
</feature>
<dbReference type="AlphaFoldDB" id="A1THT7"/>
<dbReference type="SMART" id="SM00382">
    <property type="entry name" value="AAA"/>
    <property type="match status" value="1"/>
</dbReference>
<dbReference type="Gene3D" id="3.40.50.300">
    <property type="entry name" value="P-loop containing nucleotide triphosphate hydrolases"/>
    <property type="match status" value="2"/>
</dbReference>
<proteinExistence type="predicted"/>
<evidence type="ECO:0000313" key="3">
    <source>
        <dbReference type="EMBL" id="ABM16737.1"/>
    </source>
</evidence>
<dbReference type="eggNOG" id="COG0433">
    <property type="taxonomic scope" value="Bacteria"/>
</dbReference>
<feature type="domain" description="AAA+ ATPase" evidence="2">
    <location>
        <begin position="282"/>
        <end position="592"/>
    </location>
</feature>
<dbReference type="CDD" id="cd01127">
    <property type="entry name" value="TrwB_TraG_TraD_VirD4"/>
    <property type="match status" value="1"/>
</dbReference>
<reference evidence="3" key="1">
    <citation type="submission" date="2006-12" db="EMBL/GenBank/DDBJ databases">
        <title>Complete sequence of Mycobacterium vanbaalenii PYR-1.</title>
        <authorList>
            <consortium name="US DOE Joint Genome Institute"/>
            <person name="Copeland A."/>
            <person name="Lucas S."/>
            <person name="Lapidus A."/>
            <person name="Barry K."/>
            <person name="Detter J.C."/>
            <person name="Glavina del Rio T."/>
            <person name="Hammon N."/>
            <person name="Israni S."/>
            <person name="Dalin E."/>
            <person name="Tice H."/>
            <person name="Pitluck S."/>
            <person name="Singan V."/>
            <person name="Schmutz J."/>
            <person name="Larimer F."/>
            <person name="Land M."/>
            <person name="Hauser L."/>
            <person name="Kyrpides N."/>
            <person name="Anderson I.J."/>
            <person name="Miller C."/>
            <person name="Richardson P."/>
        </authorList>
    </citation>
    <scope>NUCLEOTIDE SEQUENCE [LARGE SCALE GENOMIC DNA]</scope>
    <source>
        <strain evidence="3">PYR-1</strain>
    </source>
</reference>
<name>A1THT7_MYCVP</name>
<dbReference type="PANTHER" id="PTHR30121:SF11">
    <property type="entry name" value="AAA+ ATPASE DOMAIN-CONTAINING PROTEIN"/>
    <property type="match status" value="1"/>
</dbReference>
<feature type="compositionally biased region" description="Pro residues" evidence="1">
    <location>
        <begin position="700"/>
        <end position="711"/>
    </location>
</feature>
<organism evidence="3 4">
    <name type="scientific">Mycolicibacterium vanbaalenii (strain DSM 7251 / JCM 13017 / BCRC 16820 / KCTC 9966 / NRRL B-24157 / PYR-1)</name>
    <name type="common">Mycobacterium vanbaalenii</name>
    <dbReference type="NCBI Taxonomy" id="350058"/>
    <lineage>
        <taxon>Bacteria</taxon>
        <taxon>Bacillati</taxon>
        <taxon>Actinomycetota</taxon>
        <taxon>Actinomycetes</taxon>
        <taxon>Mycobacteriales</taxon>
        <taxon>Mycobacteriaceae</taxon>
        <taxon>Mycolicibacterium</taxon>
    </lineage>
</organism>
<dbReference type="STRING" id="350058.Mvan_5981"/>
<evidence type="ECO:0000259" key="2">
    <source>
        <dbReference type="SMART" id="SM00382"/>
    </source>
</evidence>
<dbReference type="InterPro" id="IPR003593">
    <property type="entry name" value="AAA+_ATPase"/>
</dbReference>
<dbReference type="InterPro" id="IPR002789">
    <property type="entry name" value="HerA_central"/>
</dbReference>
<keyword evidence="4" id="KW-1185">Reference proteome</keyword>
<gene>
    <name evidence="3" type="ordered locus">Mvan_5981</name>
</gene>
<evidence type="ECO:0000256" key="1">
    <source>
        <dbReference type="SAM" id="MobiDB-lite"/>
    </source>
</evidence>
<protein>
    <recommendedName>
        <fullName evidence="2">AAA+ ATPase domain-containing protein</fullName>
    </recommendedName>
</protein>
<sequence>MREFETQECEPLPRRQSVELAALRRHDDTAAAELRNSLPLMLAGILDEVPGAELGLTMLADPDGMVETAVSASPGDDSTALITEIATALEPIAEIAVRSNQSVRWLTRWPVVPEIRHGSLGFAAREAAQAKATRWCNGGDAMSTQLIDDLATLPGQGIEVVLRAVSTAPEPRWEAQMYVVTGGDEPSLRLRAALRRRFAGLQVASSPSDAAVWLEVGSTDLPALFAIPVAGSEAPLGAYTAAPAPIVVTPSRIGDPEAGLRIGEAVTNSGRSTPVLLSEQERLRHIHVLGRTGTGKSSALAGLVNELAAGTDGALVADPHGQLCDRILAELPDEARDRVWVIRCGDVDNPVPMNPLAETDPVRRDIAIADICATFQYLFDRNATGIVGPRFQERVAMTLRALASAHGSRASLLDVPIAANNDAFMDEAVKSSGNQRLQNWWRIDKLERRSNERGEVLAWVNSKFEPFASTAAMRGILGSGADAIDFAEAMDNGRIILLDLSKAELGEAASRLLGFMYLSRVWHAALRRRRPDRPFTVVIDEAHTLIAGALTSMLAEGRKFGLSVVLAHQYLEQLDAGLRPAVDGNVATTIAFRCAVSDAGEVYKRFGGRIDTSVLVTLPELTAVTLRTAQSEPSQPHTLIIDHNRRVTPRTGQDLDAHVADLMSSTWADLVDPHRDLTAGAVAGASNVTTMADDSTLPKPGVPSTPPPVPGRPKKPTFLDDWLRQRTGETEVAGDRSTDTNAAEGSQ</sequence>